<gene>
    <name evidence="1" type="ORF">BCON_0098g00070</name>
</gene>
<dbReference type="Proteomes" id="UP000297527">
    <property type="component" value="Unassembled WGS sequence"/>
</dbReference>
<evidence type="ECO:0000313" key="1">
    <source>
        <dbReference type="EMBL" id="TGO54985.1"/>
    </source>
</evidence>
<comment type="caution">
    <text evidence="1">The sequence shown here is derived from an EMBL/GenBank/DDBJ whole genome shotgun (WGS) entry which is preliminary data.</text>
</comment>
<dbReference type="EMBL" id="PQXN01000098">
    <property type="protein sequence ID" value="TGO54985.1"/>
    <property type="molecule type" value="Genomic_DNA"/>
</dbReference>
<proteinExistence type="predicted"/>
<protein>
    <submittedName>
        <fullName evidence="1">Uncharacterized protein</fullName>
    </submittedName>
</protein>
<evidence type="ECO:0000313" key="2">
    <source>
        <dbReference type="Proteomes" id="UP000297527"/>
    </source>
</evidence>
<keyword evidence="2" id="KW-1185">Reference proteome</keyword>
<sequence>MIMRTFNNRRHLAPAPFFESGHRFRTAELIVNTVNFHIKLERSNKYYIGWTESRYAGEEAHFQLWQCLRNKEQYQMGWRAGFTTRAKESLR</sequence>
<reference evidence="1 2" key="1">
    <citation type="submission" date="2017-12" db="EMBL/GenBank/DDBJ databases">
        <title>Comparative genomics of Botrytis spp.</title>
        <authorList>
            <person name="Valero-Jimenez C.A."/>
            <person name="Tapia P."/>
            <person name="Veloso J."/>
            <person name="Silva-Moreno E."/>
            <person name="Staats M."/>
            <person name="Valdes J.H."/>
            <person name="Van Kan J.A.L."/>
        </authorList>
    </citation>
    <scope>NUCLEOTIDE SEQUENCE [LARGE SCALE GENOMIC DNA]</scope>
    <source>
        <strain evidence="1 2">MUCL11595</strain>
    </source>
</reference>
<name>A0A4Z1I110_9HELO</name>
<dbReference type="AlphaFoldDB" id="A0A4Z1I110"/>
<accession>A0A4Z1I110</accession>
<organism evidence="1 2">
    <name type="scientific">Botryotinia convoluta</name>
    <dbReference type="NCBI Taxonomy" id="54673"/>
    <lineage>
        <taxon>Eukaryota</taxon>
        <taxon>Fungi</taxon>
        <taxon>Dikarya</taxon>
        <taxon>Ascomycota</taxon>
        <taxon>Pezizomycotina</taxon>
        <taxon>Leotiomycetes</taxon>
        <taxon>Helotiales</taxon>
        <taxon>Sclerotiniaceae</taxon>
        <taxon>Botryotinia</taxon>
    </lineage>
</organism>